<dbReference type="Proteomes" id="UP001177260">
    <property type="component" value="Unassembled WGS sequence"/>
</dbReference>
<accession>A0ACC3B5N5</accession>
<sequence length="484" mass="54656">MVQNAWYLLMSIFAVFRRYIQAWAYLFSGPEKINSKYTQAKGKPFEILAPDTRYIFVSSPKHIKEVEKASDSVLSLYVASSHMLQAQYTMHGFNWVDGKGAAEFGLARALRTVLTRNIPQLLPDVTKVVQQRLADLRMEHQVVNGVRHSPVYEMVLELVVVSNALSFFGPELAKDRTFLKAALVYVEETMVGAEVIRLMPRFLAPLVGRLISGRFRAQETVFNVLLRVVEERCRQRELGKLGHETENHADCIQWMLENSREKPYSPTRMVHELIAIWFGSVHGLAMTLTFAIHDLCLHPEYVDPLRSEIASQYDGFQSTGKGFPLLDSFIKESARLTPVEFLSTRRQAVQNFTFSDGTKLAAGDWACTPVGSMMLDPGNYPEPLQFSGFRFADPGLLQGAHPLQSRPSKLTDTNETWQMWGTGRMACPGRFYAAAVMKVVLSQIILGYDCSLVDPSAARVHVWRSNMVPRKATKVVFEPREKGV</sequence>
<protein>
    <submittedName>
        <fullName evidence="1">Uncharacterized protein</fullName>
    </submittedName>
</protein>
<gene>
    <name evidence="1" type="ORF">N8T08_004114</name>
</gene>
<reference evidence="1 2" key="1">
    <citation type="journal article" date="2023" name="ACS Omega">
        <title>Identification of the Neoaspergillic Acid Biosynthesis Gene Cluster by Establishing an In Vitro CRISPR-Ribonucleoprotein Genetic System in Aspergillus melleus.</title>
        <authorList>
            <person name="Yuan B."/>
            <person name="Grau M.F."/>
            <person name="Murata R.M."/>
            <person name="Torok T."/>
            <person name="Venkateswaran K."/>
            <person name="Stajich J.E."/>
            <person name="Wang C.C.C."/>
        </authorList>
    </citation>
    <scope>NUCLEOTIDE SEQUENCE [LARGE SCALE GENOMIC DNA]</scope>
    <source>
        <strain evidence="1 2">IMV 1140</strain>
    </source>
</reference>
<name>A0ACC3B5N5_9EURO</name>
<evidence type="ECO:0000313" key="2">
    <source>
        <dbReference type="Proteomes" id="UP001177260"/>
    </source>
</evidence>
<comment type="caution">
    <text evidence="1">The sequence shown here is derived from an EMBL/GenBank/DDBJ whole genome shotgun (WGS) entry which is preliminary data.</text>
</comment>
<dbReference type="EMBL" id="JAOPJF010000023">
    <property type="protein sequence ID" value="KAK1145556.1"/>
    <property type="molecule type" value="Genomic_DNA"/>
</dbReference>
<evidence type="ECO:0000313" key="1">
    <source>
        <dbReference type="EMBL" id="KAK1145556.1"/>
    </source>
</evidence>
<keyword evidence="2" id="KW-1185">Reference proteome</keyword>
<proteinExistence type="predicted"/>
<organism evidence="1 2">
    <name type="scientific">Aspergillus melleus</name>
    <dbReference type="NCBI Taxonomy" id="138277"/>
    <lineage>
        <taxon>Eukaryota</taxon>
        <taxon>Fungi</taxon>
        <taxon>Dikarya</taxon>
        <taxon>Ascomycota</taxon>
        <taxon>Pezizomycotina</taxon>
        <taxon>Eurotiomycetes</taxon>
        <taxon>Eurotiomycetidae</taxon>
        <taxon>Eurotiales</taxon>
        <taxon>Aspergillaceae</taxon>
        <taxon>Aspergillus</taxon>
        <taxon>Aspergillus subgen. Circumdati</taxon>
    </lineage>
</organism>